<dbReference type="Gene3D" id="3.90.1720.70">
    <property type="match status" value="1"/>
</dbReference>
<organism evidence="1 2">
    <name type="scientific">Salmonella enterica I</name>
    <dbReference type="NCBI Taxonomy" id="59201"/>
    <lineage>
        <taxon>Bacteria</taxon>
        <taxon>Pseudomonadati</taxon>
        <taxon>Pseudomonadota</taxon>
        <taxon>Gammaproteobacteria</taxon>
        <taxon>Enterobacterales</taxon>
        <taxon>Enterobacteriaceae</taxon>
        <taxon>Salmonella</taxon>
    </lineage>
</organism>
<accession>A0A3S4IXJ5</accession>
<protein>
    <submittedName>
        <fullName evidence="1">Type VI secretion system-associated protein</fullName>
    </submittedName>
</protein>
<proteinExistence type="predicted"/>
<evidence type="ECO:0000313" key="2">
    <source>
        <dbReference type="Proteomes" id="UP000269208"/>
    </source>
</evidence>
<dbReference type="Pfam" id="PF14113">
    <property type="entry name" value="Tae4"/>
    <property type="match status" value="1"/>
</dbReference>
<dbReference type="EMBL" id="LR134190">
    <property type="protein sequence ID" value="VEB62844.1"/>
    <property type="molecule type" value="Genomic_DNA"/>
</dbReference>
<dbReference type="Proteomes" id="UP000269208">
    <property type="component" value="Chromosome"/>
</dbReference>
<name>A0A3S4IXJ5_SALET</name>
<reference evidence="1 2" key="1">
    <citation type="submission" date="2018-12" db="EMBL/GenBank/DDBJ databases">
        <authorList>
            <consortium name="Pathogen Informatics"/>
        </authorList>
    </citation>
    <scope>NUCLEOTIDE SEQUENCE [LARGE SCALE GENOMIC DNA]</scope>
    <source>
        <strain evidence="1 2">NCTC6754</strain>
    </source>
</reference>
<gene>
    <name evidence="1" type="ORF">NCTC6754_08246</name>
</gene>
<dbReference type="AlphaFoldDB" id="A0A3S4IXJ5"/>
<sequence>MNRPSFNEAWLAFRKVNHSVADVGSIIGGNVGKNITGGYFQNACPIRMSYVLNATGFPIARNSPYAKVSGADNKFYIYRVNDMIDYLTHTMGKPDLIVNNPKQSDFIGKKGNYRSKRAWLEQCQRTTLHYGMAVSVQISATY</sequence>
<evidence type="ECO:0000313" key="1">
    <source>
        <dbReference type="EMBL" id="VEB62844.1"/>
    </source>
</evidence>
<dbReference type="InterPro" id="IPR025562">
    <property type="entry name" value="Tae4"/>
</dbReference>